<gene>
    <name evidence="3" type="primary">yhcR</name>
    <name evidence="3" type="ORF">NCTC13071_02343</name>
</gene>
<keyword evidence="3" id="KW-0378">Hydrolase</keyword>
<feature type="signal peptide" evidence="1">
    <location>
        <begin position="1"/>
        <end position="18"/>
    </location>
</feature>
<dbReference type="AlphaFoldDB" id="A0A448L8K1"/>
<dbReference type="GO" id="GO:0030288">
    <property type="term" value="C:outer membrane-bounded periplasmic space"/>
    <property type="evidence" value="ECO:0007669"/>
    <property type="project" value="TreeGrafter"/>
</dbReference>
<keyword evidence="3" id="KW-0255">Endonuclease</keyword>
<evidence type="ECO:0000313" key="4">
    <source>
        <dbReference type="Proteomes" id="UP000274578"/>
    </source>
</evidence>
<dbReference type="Proteomes" id="UP000274578">
    <property type="component" value="Chromosome 1"/>
</dbReference>
<dbReference type="PANTHER" id="PTHR11575">
    <property type="entry name" value="5'-NUCLEOTIDASE-RELATED"/>
    <property type="match status" value="1"/>
</dbReference>
<dbReference type="Pfam" id="PF02872">
    <property type="entry name" value="5_nucleotid_C"/>
    <property type="match status" value="1"/>
</dbReference>
<dbReference type="GO" id="GO:0009166">
    <property type="term" value="P:nucleotide catabolic process"/>
    <property type="evidence" value="ECO:0007669"/>
    <property type="project" value="InterPro"/>
</dbReference>
<dbReference type="Gene3D" id="3.90.780.10">
    <property type="entry name" value="5'-Nucleotidase, C-terminal domain"/>
    <property type="match status" value="1"/>
</dbReference>
<dbReference type="InterPro" id="IPR036907">
    <property type="entry name" value="5'-Nucleotdase_C_sf"/>
</dbReference>
<dbReference type="RefSeq" id="WP_018919657.1">
    <property type="nucleotide sequence ID" value="NZ_CAUURG010000023.1"/>
</dbReference>
<keyword evidence="3" id="KW-0540">Nuclease</keyword>
<dbReference type="GeneID" id="85013092"/>
<dbReference type="GO" id="GO:0004519">
    <property type="term" value="F:endonuclease activity"/>
    <property type="evidence" value="ECO:0007669"/>
    <property type="project" value="UniProtKB-KW"/>
</dbReference>
<dbReference type="EMBL" id="LR134384">
    <property type="protein sequence ID" value="VEH16318.1"/>
    <property type="molecule type" value="Genomic_DNA"/>
</dbReference>
<dbReference type="KEGG" id="poc:NCTC13071_02343"/>
<dbReference type="InterPro" id="IPR008334">
    <property type="entry name" value="5'-Nucleotdase_C"/>
</dbReference>
<protein>
    <submittedName>
        <fullName evidence="3">Endonuclease YhcR</fullName>
        <ecNumber evidence="3">3.1.31.-</ecNumber>
    </submittedName>
</protein>
<dbReference type="SUPFAM" id="SSF55816">
    <property type="entry name" value="5'-nucleotidase (syn. UDP-sugar hydrolase), C-terminal domain"/>
    <property type="match status" value="1"/>
</dbReference>
<sequence length="254" mass="28282">MYKKSVVLLMAPALFALASCKPHYELTAVSYSRILINNKYDAHPNHDAQAFLAPYKHQVDSIMSPVVGEVTEYMAARKPESKLSNLLADILQWGGKSYHEKVDFAVYNMGGIRAAFAKGKVTYGDVVDVAPFENKICFLTLTGEKVRELFAQIAATGGEAVSHGVNLVISKDHKLMDCKLNGMPIDDNKSYRVATLDYLAQGNDKLEAFKSGTDVVSPQTQENNVRFIIMNYFREQKAQNKPVSREIEGRIVVK</sequence>
<dbReference type="GO" id="GO:0016787">
    <property type="term" value="F:hydrolase activity"/>
    <property type="evidence" value="ECO:0007669"/>
    <property type="project" value="UniProtKB-KW"/>
</dbReference>
<feature type="chain" id="PRO_5019070985" evidence="1">
    <location>
        <begin position="19"/>
        <end position="254"/>
    </location>
</feature>
<evidence type="ECO:0000256" key="1">
    <source>
        <dbReference type="SAM" id="SignalP"/>
    </source>
</evidence>
<dbReference type="PANTHER" id="PTHR11575:SF24">
    <property type="entry name" value="5'-NUCLEOTIDASE"/>
    <property type="match status" value="1"/>
</dbReference>
<evidence type="ECO:0000313" key="3">
    <source>
        <dbReference type="EMBL" id="VEH16318.1"/>
    </source>
</evidence>
<feature type="domain" description="5'-Nucleotidase C-terminal" evidence="2">
    <location>
        <begin position="66"/>
        <end position="210"/>
    </location>
</feature>
<evidence type="ECO:0000259" key="2">
    <source>
        <dbReference type="Pfam" id="PF02872"/>
    </source>
</evidence>
<name>A0A448L8K1_9BACT</name>
<organism evidence="3 4">
    <name type="scientific">Segatella oris</name>
    <dbReference type="NCBI Taxonomy" id="28135"/>
    <lineage>
        <taxon>Bacteria</taxon>
        <taxon>Pseudomonadati</taxon>
        <taxon>Bacteroidota</taxon>
        <taxon>Bacteroidia</taxon>
        <taxon>Bacteroidales</taxon>
        <taxon>Prevotellaceae</taxon>
        <taxon>Segatella</taxon>
    </lineage>
</organism>
<dbReference type="InterPro" id="IPR006179">
    <property type="entry name" value="5_nucleotidase/apyrase"/>
</dbReference>
<keyword evidence="1" id="KW-0732">Signal</keyword>
<dbReference type="PROSITE" id="PS51257">
    <property type="entry name" value="PROKAR_LIPOPROTEIN"/>
    <property type="match status" value="1"/>
</dbReference>
<dbReference type="EC" id="3.1.31.-" evidence="3"/>
<proteinExistence type="predicted"/>
<accession>A0A448L8K1</accession>
<dbReference type="PRINTS" id="PR01607">
    <property type="entry name" value="APYRASEFAMLY"/>
</dbReference>
<reference evidence="3 4" key="1">
    <citation type="submission" date="2018-12" db="EMBL/GenBank/DDBJ databases">
        <authorList>
            <consortium name="Pathogen Informatics"/>
        </authorList>
    </citation>
    <scope>NUCLEOTIDE SEQUENCE [LARGE SCALE GENOMIC DNA]</scope>
    <source>
        <strain evidence="3 4">NCTC13071</strain>
    </source>
</reference>